<comment type="caution">
    <text evidence="2">The sequence shown here is derived from an EMBL/GenBank/DDBJ whole genome shotgun (WGS) entry which is preliminary data.</text>
</comment>
<dbReference type="InterPro" id="IPR010530">
    <property type="entry name" value="B12D"/>
</dbReference>
<dbReference type="GO" id="GO:0009446">
    <property type="term" value="P:putrescine biosynthetic process"/>
    <property type="evidence" value="ECO:0007669"/>
    <property type="project" value="InterPro"/>
</dbReference>
<evidence type="ECO:0000256" key="1">
    <source>
        <dbReference type="ARBA" id="ARBA00022801"/>
    </source>
</evidence>
<dbReference type="InterPro" id="IPR017754">
    <property type="entry name" value="Agmatine_deiminase"/>
</dbReference>
<name>A0A3M7L3V0_AUXPR</name>
<dbReference type="Proteomes" id="UP000279271">
    <property type="component" value="Unassembled WGS sequence"/>
</dbReference>
<dbReference type="AlphaFoldDB" id="A0A3M7L3V0"/>
<dbReference type="PANTHER" id="PTHR31377">
    <property type="entry name" value="AGMATINE DEIMINASE-RELATED"/>
    <property type="match status" value="1"/>
</dbReference>
<dbReference type="GO" id="GO:0047632">
    <property type="term" value="F:agmatine deiminase activity"/>
    <property type="evidence" value="ECO:0007669"/>
    <property type="project" value="InterPro"/>
</dbReference>
<gene>
    <name evidence="2" type="ORF">APUTEX25_004091</name>
</gene>
<accession>A0A3M7L3V0</accession>
<feature type="non-terminal residue" evidence="2">
    <location>
        <position position="1"/>
    </location>
</feature>
<dbReference type="GO" id="GO:0004668">
    <property type="term" value="F:protein-arginine deiminase activity"/>
    <property type="evidence" value="ECO:0007669"/>
    <property type="project" value="InterPro"/>
</dbReference>
<protein>
    <recommendedName>
        <fullName evidence="4">Agmatine deiminase</fullName>
    </recommendedName>
</protein>
<dbReference type="Gene3D" id="3.75.10.10">
    <property type="entry name" value="L-arginine/glycine Amidinotransferase, Chain A"/>
    <property type="match status" value="1"/>
</dbReference>
<reference evidence="3" key="1">
    <citation type="journal article" date="2018" name="Algal Res.">
        <title>Characterization of plant carbon substrate utilization by Auxenochlorella protothecoides.</title>
        <authorList>
            <person name="Vogler B.W."/>
            <person name="Starkenburg S.R."/>
            <person name="Sudasinghe N."/>
            <person name="Schambach J.Y."/>
            <person name="Rollin J.A."/>
            <person name="Pattathil S."/>
            <person name="Barry A.N."/>
        </authorList>
    </citation>
    <scope>NUCLEOTIDE SEQUENCE [LARGE SCALE GENOMIC DNA]</scope>
    <source>
        <strain evidence="3">UTEX 25</strain>
    </source>
</reference>
<sequence length="468" mass="51389">GWRFPGEWEPHARTWMGWPSRPDNWRDGARPGQQAFVDVAKAISRFEPVTVGADPELVSQARAALPPEVEVVGIPQDDSWFRDTGPLFLVREGADGREVAGVDWEFNAWGGLYGDYSKDVKIASAILEREGIPCIPGPMILEGGSVHMDGEGTLLTTAECLLHPNRNPGLSQAEIEARLMAFLGVTRVIWLPRGLVADTDTNGHVDNIACFARPGVVVLAWSDDAEDPQYERSREALAVLEAAVDARGRRLEVVKLPQGPAMHYREEETASIERAGAGEMDRVAGTRLAGAYINFYICNGGVVMPGWGIPDADARAKVVLQEVFPDREVVQVYTREILLGGGNVHCITQQQPLGKPAAMGGLAISALYTRCTHLEHVMAPGHAFRWVKPEVYPIIFPVALALGAMTYSMGRHLWTNPEVFPSKKLRTEGIPEEETNRFRAEGYSKSIFRSLQEGRGMKGIFGTSSQDH</sequence>
<keyword evidence="1" id="KW-0378">Hydrolase</keyword>
<dbReference type="Pfam" id="PF04371">
    <property type="entry name" value="PAD_porph"/>
    <property type="match status" value="1"/>
</dbReference>
<dbReference type="InterPro" id="IPR007466">
    <property type="entry name" value="Peptidyl-Arg-deiminase_porph"/>
</dbReference>
<evidence type="ECO:0000313" key="2">
    <source>
        <dbReference type="EMBL" id="RMZ57257.1"/>
    </source>
</evidence>
<organism evidence="2 3">
    <name type="scientific">Auxenochlorella protothecoides</name>
    <name type="common">Green microalga</name>
    <name type="synonym">Chlorella protothecoides</name>
    <dbReference type="NCBI Taxonomy" id="3075"/>
    <lineage>
        <taxon>Eukaryota</taxon>
        <taxon>Viridiplantae</taxon>
        <taxon>Chlorophyta</taxon>
        <taxon>core chlorophytes</taxon>
        <taxon>Trebouxiophyceae</taxon>
        <taxon>Chlorellales</taxon>
        <taxon>Chlorellaceae</taxon>
        <taxon>Auxenochlorella</taxon>
    </lineage>
</organism>
<dbReference type="PANTHER" id="PTHR31377:SF2">
    <property type="entry name" value="AGMATINE DEIMINASE"/>
    <property type="match status" value="1"/>
</dbReference>
<evidence type="ECO:0000313" key="3">
    <source>
        <dbReference type="Proteomes" id="UP000279271"/>
    </source>
</evidence>
<dbReference type="EMBL" id="QOKY01000128">
    <property type="protein sequence ID" value="RMZ57257.1"/>
    <property type="molecule type" value="Genomic_DNA"/>
</dbReference>
<evidence type="ECO:0008006" key="4">
    <source>
        <dbReference type="Google" id="ProtNLM"/>
    </source>
</evidence>
<dbReference type="NCBIfam" id="TIGR03380">
    <property type="entry name" value="agmatine_aguA"/>
    <property type="match status" value="1"/>
</dbReference>
<proteinExistence type="inferred from homology"/>
<dbReference type="Pfam" id="PF06522">
    <property type="entry name" value="B12D"/>
    <property type="match status" value="1"/>
</dbReference>
<dbReference type="HAMAP" id="MF_01841">
    <property type="entry name" value="Agmatine_deimin"/>
    <property type="match status" value="1"/>
</dbReference>
<dbReference type="SUPFAM" id="SSF55909">
    <property type="entry name" value="Pentein"/>
    <property type="match status" value="1"/>
</dbReference>